<dbReference type="InterPro" id="IPR002641">
    <property type="entry name" value="PNPLA_dom"/>
</dbReference>
<feature type="domain" description="PNPLA" evidence="4">
    <location>
        <begin position="47"/>
        <end position="142"/>
    </location>
</feature>
<keyword evidence="7" id="KW-1185">Reference proteome</keyword>
<dbReference type="InterPro" id="IPR016035">
    <property type="entry name" value="Acyl_Trfase/lysoPLipase"/>
</dbReference>
<dbReference type="EMBL" id="OU912926">
    <property type="protein sequence ID" value="CAG9933829.1"/>
    <property type="molecule type" value="Genomic_DNA"/>
</dbReference>
<evidence type="ECO:0000256" key="2">
    <source>
        <dbReference type="SAM" id="MobiDB-lite"/>
    </source>
</evidence>
<feature type="transmembrane region" description="Helical" evidence="3">
    <location>
        <begin position="254"/>
        <end position="272"/>
    </location>
</feature>
<keyword evidence="3" id="KW-0472">Membrane</keyword>
<evidence type="ECO:0000313" key="7">
    <source>
        <dbReference type="Proteomes" id="UP000839052"/>
    </source>
</evidence>
<feature type="transmembrane region" description="Helical" evidence="3">
    <location>
        <begin position="183"/>
        <end position="204"/>
    </location>
</feature>
<evidence type="ECO:0000313" key="6">
    <source>
        <dbReference type="EMBL" id="CAG9933829.1"/>
    </source>
</evidence>
<feature type="compositionally biased region" description="Basic and acidic residues" evidence="2">
    <location>
        <begin position="647"/>
        <end position="664"/>
    </location>
</feature>
<evidence type="ECO:0008006" key="8">
    <source>
        <dbReference type="Google" id="ProtNLM"/>
    </source>
</evidence>
<keyword evidence="3" id="KW-0812">Transmembrane</keyword>
<organism evidence="6 7">
    <name type="scientific">Candidatus Nitrotoga arctica</name>
    <dbReference type="NCBI Taxonomy" id="453162"/>
    <lineage>
        <taxon>Bacteria</taxon>
        <taxon>Pseudomonadati</taxon>
        <taxon>Pseudomonadota</taxon>
        <taxon>Betaproteobacteria</taxon>
        <taxon>Nitrosomonadales</taxon>
        <taxon>Gallionellaceae</taxon>
        <taxon>Candidatus Nitrotoga</taxon>
    </lineage>
</organism>
<evidence type="ECO:0000259" key="5">
    <source>
        <dbReference type="Pfam" id="PF13340"/>
    </source>
</evidence>
<dbReference type="Proteomes" id="UP000839052">
    <property type="component" value="Chromosome"/>
</dbReference>
<feature type="transmembrane region" description="Helical" evidence="3">
    <location>
        <begin position="497"/>
        <end position="516"/>
    </location>
</feature>
<gene>
    <name evidence="6" type="ORF">NTG6680_2580</name>
</gene>
<feature type="transmembrane region" description="Helical" evidence="3">
    <location>
        <begin position="375"/>
        <end position="397"/>
    </location>
</feature>
<dbReference type="InterPro" id="IPR025161">
    <property type="entry name" value="IS402-like_dom"/>
</dbReference>
<evidence type="ECO:0000256" key="1">
    <source>
        <dbReference type="ARBA" id="ARBA00023098"/>
    </source>
</evidence>
<proteinExistence type="predicted"/>
<accession>A0ABN8ARP8</accession>
<feature type="transmembrane region" description="Helical" evidence="3">
    <location>
        <begin position="454"/>
        <end position="477"/>
    </location>
</feature>
<dbReference type="SUPFAM" id="SSF52151">
    <property type="entry name" value="FabD/lysophospholipase-like"/>
    <property type="match status" value="1"/>
</dbReference>
<dbReference type="Pfam" id="PF01734">
    <property type="entry name" value="Patatin"/>
    <property type="match status" value="1"/>
</dbReference>
<sequence length="664" mass="75583">MSTENPYISTDEFEAEYRHIFSRQTGKTPDEMNNEDGKNVKSTLVGLALSGGGIRSATFGLGVLEGLKSHGLLEKIGYLSTVSGGGYIGAWLSANCKRAAERKDVVNKCLKNPNEPIDPNYAEAYTGDKKKFVDASEDWLNKRANWTESIRHLRRYSNYLSPKMGFLSADSWSMAAVWIRNTLLVQLTVIFAIAVLLLLPRLLFELFLRFPELGNWRWTVLLFILAVVGIASNQWQPSRNNDVPFLRPKYWARSLTAVVICLVMAVGPIHYFNFNFFTYDEINWTIAAPVACVLVLTGFFLLRSAFKLIGLIGERSHIWQENDAPQHNNYSQGWVQALVVIPIMVTCYLFAAILWGKIREDHTPNEFNTLGFSGIFMLGWQYLAFPLSLVLVSLWVISWFSKREGKMGLFIALLAPIPAVIVLYVLLCAITLMMHGWANPQLGVILQVDPYEGIWLAFVWAPVMVLCASLLSIVMLIGMMGRQMTEPGREWLSRLGAYLGIYSFVWTMIVVAAVYGPKWTAFILEPVHDLAEIRDNVRMRKKKYPSDISREQFEQIRPLLEGARKRTKPRTVDLYEVWSAVLYLLKSGCQWRMLPREFPKWRTVHSYFAKWSEQDEEGMSLLERALKKSSWRGPYETGAQRTADAIDCGRAEREKHGHGGSEEL</sequence>
<protein>
    <recommendedName>
        <fullName evidence="8">Patatin-like phospholipase</fullName>
    </recommendedName>
</protein>
<name>A0ABN8ARP8_9PROT</name>
<feature type="transmembrane region" description="Helical" evidence="3">
    <location>
        <begin position="334"/>
        <end position="355"/>
    </location>
</feature>
<evidence type="ECO:0000259" key="4">
    <source>
        <dbReference type="Pfam" id="PF01734"/>
    </source>
</evidence>
<feature type="transmembrane region" description="Helical" evidence="3">
    <location>
        <begin position="216"/>
        <end position="233"/>
    </location>
</feature>
<dbReference type="PANTHER" id="PTHR30007:SF0">
    <property type="entry name" value="TRANSPOSASE"/>
    <property type="match status" value="1"/>
</dbReference>
<keyword evidence="1" id="KW-0443">Lipid metabolism</keyword>
<feature type="transmembrane region" description="Helical" evidence="3">
    <location>
        <begin position="284"/>
        <end position="302"/>
    </location>
</feature>
<feature type="domain" description="Insertion element IS402-like" evidence="5">
    <location>
        <begin position="549"/>
        <end position="614"/>
    </location>
</feature>
<dbReference type="Gene3D" id="3.40.1090.10">
    <property type="entry name" value="Cytosolic phospholipase A2 catalytic domain"/>
    <property type="match status" value="1"/>
</dbReference>
<reference evidence="6 7" key="1">
    <citation type="submission" date="2021-10" db="EMBL/GenBank/DDBJ databases">
        <authorList>
            <person name="Koch H."/>
        </authorList>
    </citation>
    <scope>NUCLEOTIDE SEQUENCE [LARGE SCALE GENOMIC DNA]</scope>
    <source>
        <strain evidence="6">6680</strain>
    </source>
</reference>
<feature type="region of interest" description="Disordered" evidence="2">
    <location>
        <begin position="632"/>
        <end position="664"/>
    </location>
</feature>
<dbReference type="PANTHER" id="PTHR30007">
    <property type="entry name" value="PHP DOMAIN PROTEIN"/>
    <property type="match status" value="1"/>
</dbReference>
<keyword evidence="3" id="KW-1133">Transmembrane helix</keyword>
<evidence type="ECO:0000256" key="3">
    <source>
        <dbReference type="SAM" id="Phobius"/>
    </source>
</evidence>
<feature type="transmembrane region" description="Helical" evidence="3">
    <location>
        <begin position="409"/>
        <end position="434"/>
    </location>
</feature>
<dbReference type="Pfam" id="PF13340">
    <property type="entry name" value="DUF4096"/>
    <property type="match status" value="1"/>
</dbReference>